<dbReference type="InterPro" id="IPR015927">
    <property type="entry name" value="Peptidase_S24_S26A/B/C"/>
</dbReference>
<accession>A0A455UBJ4</accession>
<protein>
    <recommendedName>
        <fullName evidence="1">Peptidase S24/S26A/S26B/S26C domain-containing protein</fullName>
    </recommendedName>
</protein>
<dbReference type="SUPFAM" id="SSF51306">
    <property type="entry name" value="LexA/Signal peptidase"/>
    <property type="match status" value="1"/>
</dbReference>
<dbReference type="InterPro" id="IPR036286">
    <property type="entry name" value="LexA/Signal_pep-like_sf"/>
</dbReference>
<sequence length="93" mass="10707">MEGWGIFEGDLLIVDRGIEPRLGHILVAMLEGEALIKRYALYQGTPHLCSTHPHYPPVPLEGSDCQLWVWCVPWCTSTYVELRKSDDRISRRQ</sequence>
<proteinExistence type="predicted"/>
<dbReference type="EMBL" id="AP019514">
    <property type="protein sequence ID" value="BBI60604.1"/>
    <property type="molecule type" value="Genomic_DNA"/>
</dbReference>
<gene>
    <name evidence="2" type="ORF">HSBAA_19100</name>
</gene>
<reference evidence="2 3" key="1">
    <citation type="journal article" date="2019" name="Microbiol. Resour. Announc.">
        <title>Complete Genome Sequence of Halomonas sulfidaeris Strain Esulfide1 Isolated from a Metal Sulfide Rock at a Depth of 2,200 Meters, Obtained Using Nanopore Sequencing.</title>
        <authorList>
            <person name="Saito M."/>
            <person name="Nishigata A."/>
            <person name="Galipon J."/>
            <person name="Arakawa K."/>
        </authorList>
    </citation>
    <scope>NUCLEOTIDE SEQUENCE [LARGE SCALE GENOMIC DNA]</scope>
    <source>
        <strain evidence="2 3">ATCC BAA-803</strain>
    </source>
</reference>
<dbReference type="Gene3D" id="2.10.109.10">
    <property type="entry name" value="Umud Fragment, subunit A"/>
    <property type="match status" value="1"/>
</dbReference>
<dbReference type="InterPro" id="IPR039418">
    <property type="entry name" value="LexA-like"/>
</dbReference>
<dbReference type="KEGG" id="hsr:HSBAA_19100"/>
<name>A0A455UBJ4_9GAMM</name>
<organism evidence="2 3">
    <name type="scientific">Vreelandella sulfidaeris</name>
    <dbReference type="NCBI Taxonomy" id="115553"/>
    <lineage>
        <taxon>Bacteria</taxon>
        <taxon>Pseudomonadati</taxon>
        <taxon>Pseudomonadota</taxon>
        <taxon>Gammaproteobacteria</taxon>
        <taxon>Oceanospirillales</taxon>
        <taxon>Halomonadaceae</taxon>
        <taxon>Vreelandella</taxon>
    </lineage>
</organism>
<evidence type="ECO:0000259" key="1">
    <source>
        <dbReference type="Pfam" id="PF00717"/>
    </source>
</evidence>
<feature type="domain" description="Peptidase S24/S26A/S26B/S26C" evidence="1">
    <location>
        <begin position="1"/>
        <end position="66"/>
    </location>
</feature>
<dbReference type="Proteomes" id="UP000320231">
    <property type="component" value="Chromosome"/>
</dbReference>
<dbReference type="Pfam" id="PF00717">
    <property type="entry name" value="Peptidase_S24"/>
    <property type="match status" value="1"/>
</dbReference>
<evidence type="ECO:0000313" key="2">
    <source>
        <dbReference type="EMBL" id="BBI60604.1"/>
    </source>
</evidence>
<evidence type="ECO:0000313" key="3">
    <source>
        <dbReference type="Proteomes" id="UP000320231"/>
    </source>
</evidence>
<dbReference type="AlphaFoldDB" id="A0A455UBJ4"/>
<dbReference type="CDD" id="cd06529">
    <property type="entry name" value="S24_LexA-like"/>
    <property type="match status" value="1"/>
</dbReference>